<sequence length="126" mass="14098">ELDLIRILTPGSKSESPGEQTAEGLKAPYSPELLDETISGTPHLQAMRTVLWALNCSRLTTMTTSVKMSRLRRRLRLRRTSLAWRVNWMQLSAGEAILSSLEKRSQNPVSPPEPVSCLPWVSEQVA</sequence>
<reference evidence="2" key="3">
    <citation type="submission" date="2025-09" db="UniProtKB">
        <authorList>
            <consortium name="Ensembl"/>
        </authorList>
    </citation>
    <scope>IDENTIFICATION</scope>
</reference>
<dbReference type="eggNOG" id="ENOG502TJ7T">
    <property type="taxonomic scope" value="Eukaryota"/>
</dbReference>
<feature type="region of interest" description="Disordered" evidence="1">
    <location>
        <begin position="9"/>
        <end position="29"/>
    </location>
</feature>
<reference evidence="2 3" key="1">
    <citation type="submission" date="2014-03" db="EMBL/GenBank/DDBJ databases">
        <authorList>
            <person name="Warren W."/>
            <person name="Wilson R.K."/>
        </authorList>
    </citation>
    <scope>NUCLEOTIDE SEQUENCE</scope>
</reference>
<dbReference type="EMBL" id="AQIB01076663">
    <property type="status" value="NOT_ANNOTATED_CDS"/>
    <property type="molecule type" value="Genomic_DNA"/>
</dbReference>
<name>A0A0D9R9W6_CHLSB</name>
<reference evidence="2" key="2">
    <citation type="submission" date="2025-08" db="UniProtKB">
        <authorList>
            <consortium name="Ensembl"/>
        </authorList>
    </citation>
    <scope>IDENTIFICATION</scope>
</reference>
<accession>A0A0D9R9W6</accession>
<evidence type="ECO:0000313" key="2">
    <source>
        <dbReference type="Ensembl" id="ENSCSAP00000005405.1"/>
    </source>
</evidence>
<dbReference type="Ensembl" id="ENSCSAT00000007219.1">
    <property type="protein sequence ID" value="ENSCSAP00000005405.1"/>
    <property type="gene ID" value="ENSCSAG00000009153.1"/>
</dbReference>
<keyword evidence="3" id="KW-1185">Reference proteome</keyword>
<proteinExistence type="predicted"/>
<dbReference type="Proteomes" id="UP000029965">
    <property type="component" value="Chromosome 15"/>
</dbReference>
<protein>
    <submittedName>
        <fullName evidence="2">Uncharacterized protein</fullName>
    </submittedName>
</protein>
<dbReference type="GeneTree" id="ENSGT00560000078510"/>
<organism evidence="2 3">
    <name type="scientific">Chlorocebus sabaeus</name>
    <name type="common">Green monkey</name>
    <name type="synonym">Simia sabaea</name>
    <dbReference type="NCBI Taxonomy" id="60711"/>
    <lineage>
        <taxon>Eukaryota</taxon>
        <taxon>Metazoa</taxon>
        <taxon>Chordata</taxon>
        <taxon>Craniata</taxon>
        <taxon>Vertebrata</taxon>
        <taxon>Euteleostomi</taxon>
        <taxon>Mammalia</taxon>
        <taxon>Eutheria</taxon>
        <taxon>Euarchontoglires</taxon>
        <taxon>Primates</taxon>
        <taxon>Haplorrhini</taxon>
        <taxon>Catarrhini</taxon>
        <taxon>Cercopithecidae</taxon>
        <taxon>Cercopithecinae</taxon>
        <taxon>Chlorocebus</taxon>
    </lineage>
</organism>
<evidence type="ECO:0000313" key="3">
    <source>
        <dbReference type="Proteomes" id="UP000029965"/>
    </source>
</evidence>
<evidence type="ECO:0000256" key="1">
    <source>
        <dbReference type="SAM" id="MobiDB-lite"/>
    </source>
</evidence>
<dbReference type="Bgee" id="ENSCSAG00000009153">
    <property type="expression patterns" value="Expressed in adrenal cortex and 7 other cell types or tissues"/>
</dbReference>
<dbReference type="AlphaFoldDB" id="A0A0D9R9W6"/>